<dbReference type="EMBL" id="LZSY01000195">
    <property type="protein sequence ID" value="OBB80190.1"/>
    <property type="molecule type" value="Genomic_DNA"/>
</dbReference>
<sequence length="138" mass="14970">MWADINLVHWLNQAQSAFGPHRPGELLHLAGVIDRLRAVGEGARVLIAIDVVPAPRWVAHTTAALAVSELVSFGPALPEQFLDTVDRLLESVGWIPSTDQPNQPCVVNRVHCFQTSWHHNEMVSSNGLSGSCLPAQPG</sequence>
<accession>A0A1A0VAA7</accession>
<evidence type="ECO:0000313" key="2">
    <source>
        <dbReference type="Proteomes" id="UP000094008"/>
    </source>
</evidence>
<evidence type="ECO:0000313" key="1">
    <source>
        <dbReference type="EMBL" id="OBB80190.1"/>
    </source>
</evidence>
<gene>
    <name evidence="1" type="ORF">A5779_11810</name>
</gene>
<comment type="caution">
    <text evidence="1">The sequence shown here is derived from an EMBL/GenBank/DDBJ whole genome shotgun (WGS) entry which is preliminary data.</text>
</comment>
<protein>
    <submittedName>
        <fullName evidence="1">Uncharacterized protein</fullName>
    </submittedName>
</protein>
<dbReference type="Proteomes" id="UP000094008">
    <property type="component" value="Unassembled WGS sequence"/>
</dbReference>
<proteinExistence type="predicted"/>
<name>A0A1A0VAA7_MYCPR</name>
<dbReference type="AlphaFoldDB" id="A0A1A0VAA7"/>
<reference evidence="2" key="1">
    <citation type="submission" date="2016-06" db="EMBL/GenBank/DDBJ databases">
        <authorList>
            <person name="Sutton G."/>
            <person name="Brinkac L."/>
            <person name="Sanka R."/>
            <person name="Adams M."/>
            <person name="Lau E."/>
            <person name="Mehaffy C."/>
            <person name="Tameris M."/>
            <person name="Hatherill M."/>
            <person name="Hanekom W."/>
            <person name="Mahomed H."/>
            <person name="Mcshane H."/>
        </authorList>
    </citation>
    <scope>NUCLEOTIDE SEQUENCE [LARGE SCALE GENOMIC DNA]</scope>
    <source>
        <strain evidence="2">852002-10433_SCH5171157</strain>
    </source>
</reference>
<organism evidence="1 2">
    <name type="scientific">Mycolicibacterium peregrinum</name>
    <name type="common">Mycobacterium peregrinum</name>
    <dbReference type="NCBI Taxonomy" id="43304"/>
    <lineage>
        <taxon>Bacteria</taxon>
        <taxon>Bacillati</taxon>
        <taxon>Actinomycetota</taxon>
        <taxon>Actinomycetes</taxon>
        <taxon>Mycobacteriales</taxon>
        <taxon>Mycobacteriaceae</taxon>
        <taxon>Mycolicibacterium</taxon>
    </lineage>
</organism>
<dbReference type="RefSeq" id="WP_064887734.1">
    <property type="nucleotide sequence ID" value="NZ_LZSY01000195.1"/>
</dbReference>